<dbReference type="RefSeq" id="WP_281816532.1">
    <property type="nucleotide sequence ID" value="NZ_BRLB01000009.1"/>
</dbReference>
<evidence type="ECO:0000313" key="2">
    <source>
        <dbReference type="EMBL" id="GKX30391.1"/>
    </source>
</evidence>
<organism evidence="2 3">
    <name type="scientific">Vallitalea longa</name>
    <dbReference type="NCBI Taxonomy" id="2936439"/>
    <lineage>
        <taxon>Bacteria</taxon>
        <taxon>Bacillati</taxon>
        <taxon>Bacillota</taxon>
        <taxon>Clostridia</taxon>
        <taxon>Lachnospirales</taxon>
        <taxon>Vallitaleaceae</taxon>
        <taxon>Vallitalea</taxon>
    </lineage>
</organism>
<dbReference type="Gene3D" id="1.10.1200.10">
    <property type="entry name" value="ACP-like"/>
    <property type="match status" value="1"/>
</dbReference>
<dbReference type="Pfam" id="PF00550">
    <property type="entry name" value="PP-binding"/>
    <property type="match status" value="1"/>
</dbReference>
<name>A0A9W6DEP1_9FIRM</name>
<dbReference type="AlphaFoldDB" id="A0A9W6DEP1"/>
<gene>
    <name evidence="2" type="ORF">SH1V18_28710</name>
</gene>
<comment type="caution">
    <text evidence="2">The sequence shown here is derived from an EMBL/GenBank/DDBJ whole genome shotgun (WGS) entry which is preliminary data.</text>
</comment>
<dbReference type="PROSITE" id="PS50075">
    <property type="entry name" value="CARRIER"/>
    <property type="match status" value="1"/>
</dbReference>
<dbReference type="SUPFAM" id="SSF47336">
    <property type="entry name" value="ACP-like"/>
    <property type="match status" value="1"/>
</dbReference>
<protein>
    <recommendedName>
        <fullName evidence="1">Carrier domain-containing protein</fullName>
    </recommendedName>
</protein>
<evidence type="ECO:0000259" key="1">
    <source>
        <dbReference type="PROSITE" id="PS50075"/>
    </source>
</evidence>
<evidence type="ECO:0000313" key="3">
    <source>
        <dbReference type="Proteomes" id="UP001144256"/>
    </source>
</evidence>
<dbReference type="Proteomes" id="UP001144256">
    <property type="component" value="Unassembled WGS sequence"/>
</dbReference>
<proteinExistence type="predicted"/>
<dbReference type="InterPro" id="IPR036736">
    <property type="entry name" value="ACP-like_sf"/>
</dbReference>
<dbReference type="InterPro" id="IPR009081">
    <property type="entry name" value="PP-bd_ACP"/>
</dbReference>
<feature type="domain" description="Carrier" evidence="1">
    <location>
        <begin position="1"/>
        <end position="78"/>
    </location>
</feature>
<reference evidence="2" key="1">
    <citation type="submission" date="2022-06" db="EMBL/GenBank/DDBJ databases">
        <title>Vallitalea longa sp. nov., an anaerobic bacterium isolated from marine sediment.</title>
        <authorList>
            <person name="Hirano S."/>
            <person name="Terahara T."/>
            <person name="Mori K."/>
            <person name="Hamada M."/>
            <person name="Matsumoto R."/>
            <person name="Kobayashi T."/>
        </authorList>
    </citation>
    <scope>NUCLEOTIDE SEQUENCE</scope>
    <source>
        <strain evidence="2">SH18-1</strain>
    </source>
</reference>
<keyword evidence="3" id="KW-1185">Reference proteome</keyword>
<dbReference type="EMBL" id="BRLB01000009">
    <property type="protein sequence ID" value="GKX30391.1"/>
    <property type="molecule type" value="Genomic_DNA"/>
</dbReference>
<accession>A0A9W6DEP1</accession>
<sequence>MDIRLSIMKVLDEMGIYTTDINLKEDIDLTKYIADSIMFISFVVDLEEKLKIEIPDELLQVKNIVSLNGFANSIELLIK</sequence>